<name>A0A5C5XR14_9BACT</name>
<evidence type="ECO:0000313" key="2">
    <source>
        <dbReference type="EMBL" id="TWT65079.1"/>
    </source>
</evidence>
<sequence>MTTPDSTPAASDTANIDDSPAADRRQSPTTGPEAWSKRLADRFALDFGDELNQWWDELCQHSPGPGEFRYPVMPQTLLATVPDPIWPPLMPPNFLPLVGNGAGDWLCLRLLDPHVAAQSGRSMDICHWYHGGGDWLPWGDTLSEALLFDWLLASLPQAERRHAEPASEPALECESDDPPSHVGSDSPAAWRDHRWGQWVSSRMPGLNHIDWARTKPPSVETPSVEPPKVHDPNTNDPHQLAAELLSQGVCEVPIRCQLIIDALASPLGGQITPQTAHDLGLTWNDWMRWCFDLRMMPSETAALLQEKLGTPAAAFDPAQQSWNDVAAHAAVICASHPELSWGHDLLGYTKWSQGDTAGAEQAFSQAIRCSVFTDQSVRFRTHWATSTDGVAKFSARFLAEMPAGASHPGPPAEADRLGCLPATVDLGTLREFLGPHRDQDASSVRQRYSQLLVDQAEASDSPETSVRLLYAAGWDLGAEPMRRYGELLDRYIRACRDAGWTSHERLASVHRGGLKARYNL</sequence>
<feature type="region of interest" description="Disordered" evidence="1">
    <location>
        <begin position="1"/>
        <end position="34"/>
    </location>
</feature>
<gene>
    <name evidence="2" type="ORF">CA85_34240</name>
</gene>
<dbReference type="RefSeq" id="WP_146392330.1">
    <property type="nucleotide sequence ID" value="NZ_SJPK01000008.1"/>
</dbReference>
<feature type="region of interest" description="Disordered" evidence="1">
    <location>
        <begin position="161"/>
        <end position="189"/>
    </location>
</feature>
<protein>
    <submittedName>
        <fullName evidence="2">Uncharacterized protein</fullName>
    </submittedName>
</protein>
<organism evidence="2 3">
    <name type="scientific">Allorhodopirellula solitaria</name>
    <dbReference type="NCBI Taxonomy" id="2527987"/>
    <lineage>
        <taxon>Bacteria</taxon>
        <taxon>Pseudomonadati</taxon>
        <taxon>Planctomycetota</taxon>
        <taxon>Planctomycetia</taxon>
        <taxon>Pirellulales</taxon>
        <taxon>Pirellulaceae</taxon>
        <taxon>Allorhodopirellula</taxon>
    </lineage>
</organism>
<comment type="caution">
    <text evidence="2">The sequence shown here is derived from an EMBL/GenBank/DDBJ whole genome shotgun (WGS) entry which is preliminary data.</text>
</comment>
<accession>A0A5C5XR14</accession>
<evidence type="ECO:0000313" key="3">
    <source>
        <dbReference type="Proteomes" id="UP000318053"/>
    </source>
</evidence>
<reference evidence="2 3" key="1">
    <citation type="submission" date="2019-02" db="EMBL/GenBank/DDBJ databases">
        <title>Deep-cultivation of Planctomycetes and their phenomic and genomic characterization uncovers novel biology.</title>
        <authorList>
            <person name="Wiegand S."/>
            <person name="Jogler M."/>
            <person name="Boedeker C."/>
            <person name="Pinto D."/>
            <person name="Vollmers J."/>
            <person name="Rivas-Marin E."/>
            <person name="Kohn T."/>
            <person name="Peeters S.H."/>
            <person name="Heuer A."/>
            <person name="Rast P."/>
            <person name="Oberbeckmann S."/>
            <person name="Bunk B."/>
            <person name="Jeske O."/>
            <person name="Meyerdierks A."/>
            <person name="Storesund J.E."/>
            <person name="Kallscheuer N."/>
            <person name="Luecker S."/>
            <person name="Lage O.M."/>
            <person name="Pohl T."/>
            <person name="Merkel B.J."/>
            <person name="Hornburger P."/>
            <person name="Mueller R.-W."/>
            <person name="Bruemmer F."/>
            <person name="Labrenz M."/>
            <person name="Spormann A.M."/>
            <person name="Op Den Camp H."/>
            <person name="Overmann J."/>
            <person name="Amann R."/>
            <person name="Jetten M.S.M."/>
            <person name="Mascher T."/>
            <person name="Medema M.H."/>
            <person name="Devos D.P."/>
            <person name="Kaster A.-K."/>
            <person name="Ovreas L."/>
            <person name="Rohde M."/>
            <person name="Galperin M.Y."/>
            <person name="Jogler C."/>
        </authorList>
    </citation>
    <scope>NUCLEOTIDE SEQUENCE [LARGE SCALE GENOMIC DNA]</scope>
    <source>
        <strain evidence="2 3">CA85</strain>
    </source>
</reference>
<feature type="compositionally biased region" description="Polar residues" evidence="1">
    <location>
        <begin position="1"/>
        <end position="16"/>
    </location>
</feature>
<proteinExistence type="predicted"/>
<dbReference type="AlphaFoldDB" id="A0A5C5XR14"/>
<dbReference type="EMBL" id="SJPK01000008">
    <property type="protein sequence ID" value="TWT65079.1"/>
    <property type="molecule type" value="Genomic_DNA"/>
</dbReference>
<dbReference type="OrthoDB" id="276926at2"/>
<evidence type="ECO:0000256" key="1">
    <source>
        <dbReference type="SAM" id="MobiDB-lite"/>
    </source>
</evidence>
<dbReference type="Proteomes" id="UP000318053">
    <property type="component" value="Unassembled WGS sequence"/>
</dbReference>
<keyword evidence="3" id="KW-1185">Reference proteome</keyword>